<protein>
    <submittedName>
        <fullName evidence="1">Uncharacterized protein</fullName>
    </submittedName>
</protein>
<dbReference type="AlphaFoldDB" id="A0AAV4SL89"/>
<sequence length="228" mass="24829">MFTDIFDIDETLQNVENLPTKCYDDDEEIIPLSPESKGIFGTESNVSVHTRIESATTIRDRDTIKIGYACQKAKRKPAASNSGRKKETVTCKWQAYLVRGASGIELKKITMVTGGRCDVQGDVISRSVNVVMANSAASRTYLRAADAILTLTPLSAVAGKGFSTILPKARTQTLEFKAASVDIGKELVRWPVVREGPAQHHPKGASRSQGLIEERLLANPKQLSSLLA</sequence>
<dbReference type="EMBL" id="BPLR01009712">
    <property type="protein sequence ID" value="GIY33976.1"/>
    <property type="molecule type" value="Genomic_DNA"/>
</dbReference>
<keyword evidence="2" id="KW-1185">Reference proteome</keyword>
<evidence type="ECO:0000313" key="1">
    <source>
        <dbReference type="EMBL" id="GIY33976.1"/>
    </source>
</evidence>
<accession>A0AAV4SL89</accession>
<proteinExistence type="predicted"/>
<reference evidence="1 2" key="1">
    <citation type="submission" date="2021-06" db="EMBL/GenBank/DDBJ databases">
        <title>Caerostris extrusa draft genome.</title>
        <authorList>
            <person name="Kono N."/>
            <person name="Arakawa K."/>
        </authorList>
    </citation>
    <scope>NUCLEOTIDE SEQUENCE [LARGE SCALE GENOMIC DNA]</scope>
</reference>
<comment type="caution">
    <text evidence="1">The sequence shown here is derived from an EMBL/GenBank/DDBJ whole genome shotgun (WGS) entry which is preliminary data.</text>
</comment>
<evidence type="ECO:0000313" key="2">
    <source>
        <dbReference type="Proteomes" id="UP001054945"/>
    </source>
</evidence>
<dbReference type="Proteomes" id="UP001054945">
    <property type="component" value="Unassembled WGS sequence"/>
</dbReference>
<organism evidence="1 2">
    <name type="scientific">Caerostris extrusa</name>
    <name type="common">Bark spider</name>
    <name type="synonym">Caerostris bankana</name>
    <dbReference type="NCBI Taxonomy" id="172846"/>
    <lineage>
        <taxon>Eukaryota</taxon>
        <taxon>Metazoa</taxon>
        <taxon>Ecdysozoa</taxon>
        <taxon>Arthropoda</taxon>
        <taxon>Chelicerata</taxon>
        <taxon>Arachnida</taxon>
        <taxon>Araneae</taxon>
        <taxon>Araneomorphae</taxon>
        <taxon>Entelegynae</taxon>
        <taxon>Araneoidea</taxon>
        <taxon>Araneidae</taxon>
        <taxon>Caerostris</taxon>
    </lineage>
</organism>
<name>A0AAV4SL89_CAEEX</name>
<gene>
    <name evidence="1" type="ORF">CEXT_615871</name>
</gene>